<dbReference type="KEGG" id="ful:C4N20_05415"/>
<dbReference type="GO" id="GO:0008876">
    <property type="term" value="F:quinoprotein glucose dehydrogenase activity"/>
    <property type="evidence" value="ECO:0007669"/>
    <property type="project" value="UniProtKB-EC"/>
</dbReference>
<feature type="domain" description="Glucose/Sorbosone dehydrogenase" evidence="2">
    <location>
        <begin position="44"/>
        <end position="287"/>
    </location>
</feature>
<accession>A0AAX2JEB4</accession>
<dbReference type="InterPro" id="IPR012938">
    <property type="entry name" value="Glc/Sorbosone_DH"/>
</dbReference>
<gene>
    <name evidence="3" type="primary">gdhB</name>
    <name evidence="3" type="ORF">NCTC12112_02970</name>
</gene>
<dbReference type="EMBL" id="LS483487">
    <property type="protein sequence ID" value="SQJ14833.1"/>
    <property type="molecule type" value="Genomic_DNA"/>
</dbReference>
<dbReference type="Proteomes" id="UP000249008">
    <property type="component" value="Chromosome 1"/>
</dbReference>
<dbReference type="InterPro" id="IPR011042">
    <property type="entry name" value="6-blade_b-propeller_TolB-like"/>
</dbReference>
<keyword evidence="1" id="KW-0732">Signal</keyword>
<dbReference type="Pfam" id="PF07995">
    <property type="entry name" value="GSDH"/>
    <property type="match status" value="2"/>
</dbReference>
<feature type="domain" description="Glucose/Sorbosone dehydrogenase" evidence="2">
    <location>
        <begin position="361"/>
        <end position="440"/>
    </location>
</feature>
<reference evidence="3 4" key="1">
    <citation type="submission" date="2018-06" db="EMBL/GenBank/DDBJ databases">
        <authorList>
            <consortium name="Pathogen Informatics"/>
            <person name="Doyle S."/>
        </authorList>
    </citation>
    <scope>NUCLEOTIDE SEQUENCE [LARGE SCALE GENOMIC DNA]</scope>
    <source>
        <strain evidence="3 4">NCTC12112</strain>
    </source>
</reference>
<dbReference type="AlphaFoldDB" id="A0AAX2JEB4"/>
<dbReference type="PANTHER" id="PTHR19328:SF13">
    <property type="entry name" value="HIPL1 PROTEIN"/>
    <property type="match status" value="1"/>
</dbReference>
<dbReference type="InterPro" id="IPR019893">
    <property type="entry name" value="SndH-like"/>
</dbReference>
<dbReference type="RefSeq" id="WP_005979711.1">
    <property type="nucleotide sequence ID" value="NZ_CABKNW010000004.1"/>
</dbReference>
<feature type="signal peptide" evidence="1">
    <location>
        <begin position="1"/>
        <end position="24"/>
    </location>
</feature>
<dbReference type="SUPFAM" id="SSF50952">
    <property type="entry name" value="Soluble quinoprotein glucose dehydrogenase"/>
    <property type="match status" value="1"/>
</dbReference>
<dbReference type="EC" id="1.1.5.2" evidence="3"/>
<protein>
    <submittedName>
        <fullName evidence="3">Quinoprotein glucose dehydrogenase B</fullName>
        <ecNumber evidence="3">1.1.5.2</ecNumber>
    </submittedName>
</protein>
<evidence type="ECO:0000256" key="1">
    <source>
        <dbReference type="SAM" id="SignalP"/>
    </source>
</evidence>
<keyword evidence="3" id="KW-0560">Oxidoreductase</keyword>
<dbReference type="GeneID" id="78454236"/>
<dbReference type="InterPro" id="IPR011041">
    <property type="entry name" value="Quinoprot_gluc/sorb_DH_b-prop"/>
</dbReference>
<evidence type="ECO:0000313" key="3">
    <source>
        <dbReference type="EMBL" id="SQJ14833.1"/>
    </source>
</evidence>
<dbReference type="Gene3D" id="2.120.10.30">
    <property type="entry name" value="TolB, C-terminal domain"/>
    <property type="match status" value="1"/>
</dbReference>
<evidence type="ECO:0000259" key="2">
    <source>
        <dbReference type="Pfam" id="PF07995"/>
    </source>
</evidence>
<feature type="chain" id="PRO_5043937366" evidence="1">
    <location>
        <begin position="25"/>
        <end position="468"/>
    </location>
</feature>
<proteinExistence type="predicted"/>
<dbReference type="PANTHER" id="PTHR19328">
    <property type="entry name" value="HEDGEHOG-INTERACTING PROTEIN"/>
    <property type="match status" value="1"/>
</dbReference>
<evidence type="ECO:0000313" key="4">
    <source>
        <dbReference type="Proteomes" id="UP000249008"/>
    </source>
</evidence>
<organism evidence="3 4">
    <name type="scientific">Fusobacterium ulcerans</name>
    <dbReference type="NCBI Taxonomy" id="861"/>
    <lineage>
        <taxon>Bacteria</taxon>
        <taxon>Fusobacteriati</taxon>
        <taxon>Fusobacteriota</taxon>
        <taxon>Fusobacteriia</taxon>
        <taxon>Fusobacteriales</taxon>
        <taxon>Fusobacteriaceae</taxon>
        <taxon>Fusobacterium</taxon>
    </lineage>
</organism>
<dbReference type="NCBIfam" id="TIGR03606">
    <property type="entry name" value="non_repeat_PQQ"/>
    <property type="match status" value="1"/>
</dbReference>
<name>A0AAX2JEB4_9FUSO</name>
<sequence>MKKIMISFFTFAFTFLASGNMALAKLKPVKVEEPFTGQVLTEGLSNPWNVRYGPDNMLWVTERTGKRIVRVNPETGAKKVALTIDEARAEGQHFGVLGMALAPDFLQKDSQNYVYVFYTYVPKDNTTEFGYKKLVRYQYDTKSETLKNPTVIIDKIPAGDDHNGGRITFGPDGKLYLTLGELGHNQGKNAFKKNEAQRLPTAKEIQEGNHDAYVGKVLRMNPDGSIPEDNPVLNGVKSHIFTYGHRNPQGIVVVENKIFSSEHGPSSDDELNILVSGGNYGWPYVAGFQDNQSYKFIDWSTAPKDAAVDPNVPDPRVKVQLESDWKAPANYKDPIKTFYTVREGYNYHDGDIYGDISYVEWPTVAPSSINYYAGGPMKGWDNSILMTTLKAGTLFRIKLNNQKDNVQGEIATFFHTPNRYRDIAVSPDGKTFYILTDSEGSARDMDLKPTTKLQNPGSILMIKYNGEK</sequence>